<dbReference type="SUPFAM" id="SSF56784">
    <property type="entry name" value="HAD-like"/>
    <property type="match status" value="1"/>
</dbReference>
<name>A0A2L0UID6_9MICC</name>
<dbReference type="Gene3D" id="1.10.150.240">
    <property type="entry name" value="Putative phosphatase, domain 2"/>
    <property type="match status" value="1"/>
</dbReference>
<dbReference type="EMBL" id="CP024915">
    <property type="protein sequence ID" value="AUZ89002.1"/>
    <property type="molecule type" value="Genomic_DNA"/>
</dbReference>
<dbReference type="Pfam" id="PF00702">
    <property type="entry name" value="Hydrolase"/>
    <property type="match status" value="1"/>
</dbReference>
<feature type="compositionally biased region" description="Polar residues" evidence="1">
    <location>
        <begin position="1"/>
        <end position="13"/>
    </location>
</feature>
<dbReference type="InterPro" id="IPR006439">
    <property type="entry name" value="HAD-SF_hydro_IA"/>
</dbReference>
<dbReference type="SFLD" id="SFLDG01129">
    <property type="entry name" value="C1.5:_HAD__Beta-PGM__Phosphata"/>
    <property type="match status" value="1"/>
</dbReference>
<reference evidence="2 3" key="1">
    <citation type="submission" date="2017-11" db="EMBL/GenBank/DDBJ databases">
        <title>Draft genome of Arthrobacter agilis strain UMCV2, a plant growth-promoting rhizobacterium and biocontrol capacity of phytopathogenic fungi.</title>
        <authorList>
            <person name="Martinez-Camara R."/>
            <person name="Santoyo G."/>
            <person name="Moreno-Hagelsieb G."/>
            <person name="Valencia-Cantero E."/>
        </authorList>
    </citation>
    <scope>NUCLEOTIDE SEQUENCE [LARGE SCALE GENOMIC DNA]</scope>
    <source>
        <strain evidence="2 3">UMCV2</strain>
    </source>
</reference>
<evidence type="ECO:0000256" key="1">
    <source>
        <dbReference type="SAM" id="MobiDB-lite"/>
    </source>
</evidence>
<dbReference type="RefSeq" id="WP_133083097.1">
    <property type="nucleotide sequence ID" value="NZ_CP024915.1"/>
</dbReference>
<organism evidence="2 3">
    <name type="scientific">Arthrobacter agilis</name>
    <dbReference type="NCBI Taxonomy" id="37921"/>
    <lineage>
        <taxon>Bacteria</taxon>
        <taxon>Bacillati</taxon>
        <taxon>Actinomycetota</taxon>
        <taxon>Actinomycetes</taxon>
        <taxon>Micrococcales</taxon>
        <taxon>Micrococcaceae</taxon>
        <taxon>Arthrobacter</taxon>
    </lineage>
</organism>
<dbReference type="PRINTS" id="PR00413">
    <property type="entry name" value="HADHALOGNASE"/>
</dbReference>
<dbReference type="SFLD" id="SFLDS00003">
    <property type="entry name" value="Haloacid_Dehalogenase"/>
    <property type="match status" value="1"/>
</dbReference>
<dbReference type="Gene3D" id="3.40.50.1000">
    <property type="entry name" value="HAD superfamily/HAD-like"/>
    <property type="match status" value="1"/>
</dbReference>
<dbReference type="NCBIfam" id="TIGR01509">
    <property type="entry name" value="HAD-SF-IA-v3"/>
    <property type="match status" value="1"/>
</dbReference>
<dbReference type="PANTHER" id="PTHR18901:SF38">
    <property type="entry name" value="PSEUDOURIDINE-5'-PHOSPHATASE"/>
    <property type="match status" value="1"/>
</dbReference>
<dbReference type="InterPro" id="IPR036412">
    <property type="entry name" value="HAD-like_sf"/>
</dbReference>
<dbReference type="Proteomes" id="UP000239187">
    <property type="component" value="Chromosome"/>
</dbReference>
<feature type="region of interest" description="Disordered" evidence="1">
    <location>
        <begin position="1"/>
        <end position="23"/>
    </location>
</feature>
<dbReference type="AlphaFoldDB" id="A0A2L0UID6"/>
<protein>
    <submittedName>
        <fullName evidence="2">Haloacid dehalogenase</fullName>
    </submittedName>
</protein>
<gene>
    <name evidence="2" type="ORF">CVO76_16145</name>
</gene>
<evidence type="ECO:0000313" key="2">
    <source>
        <dbReference type="EMBL" id="AUZ89002.1"/>
    </source>
</evidence>
<dbReference type="InterPro" id="IPR023198">
    <property type="entry name" value="PGP-like_dom2"/>
</dbReference>
<proteinExistence type="predicted"/>
<dbReference type="InterPro" id="IPR023214">
    <property type="entry name" value="HAD_sf"/>
</dbReference>
<dbReference type="PANTHER" id="PTHR18901">
    <property type="entry name" value="2-DEOXYGLUCOSE-6-PHOSPHATE PHOSPHATASE 2"/>
    <property type="match status" value="1"/>
</dbReference>
<dbReference type="CDD" id="cd07505">
    <property type="entry name" value="HAD_BPGM-like"/>
    <property type="match status" value="1"/>
</dbReference>
<sequence length="259" mass="27181">MANHPTGSVQTLPRTALRSDGSAADGNLGGLQGVLWDMDGTIVDTEPYWIRAEKELVESHGGTWTTEQATLLVGQALEYSAGQLQQAGVDLDVRTIIEHLTERVAADVRTEVPWRPGARELLAALRAEGVPCAMVTMSESLLAGAVAARLPEGTFSHLVTGDRVSAGKPDPEAYQLGFDLLAADHPGLSKDRVVAVEDSLPGVTSALAAGLVTLAVPHFVPLPPDDRRTDWDTLEGRTPADLAALLPGNSRSEGAGNGA</sequence>
<evidence type="ECO:0000313" key="3">
    <source>
        <dbReference type="Proteomes" id="UP000239187"/>
    </source>
</evidence>
<accession>A0A2L0UID6</accession>